<dbReference type="SUPFAM" id="SSF52266">
    <property type="entry name" value="SGNH hydrolase"/>
    <property type="match status" value="1"/>
</dbReference>
<evidence type="ECO:0000313" key="2">
    <source>
        <dbReference type="Proteomes" id="UP001198862"/>
    </source>
</evidence>
<dbReference type="Gene3D" id="3.40.50.1110">
    <property type="entry name" value="SGNH hydrolase"/>
    <property type="match status" value="1"/>
</dbReference>
<proteinExistence type="predicted"/>
<dbReference type="InterPro" id="IPR036514">
    <property type="entry name" value="SGNH_hydro_sf"/>
</dbReference>
<evidence type="ECO:0008006" key="3">
    <source>
        <dbReference type="Google" id="ProtNLM"/>
    </source>
</evidence>
<sequence>MPTLLKNALLVLFSVVLCTAAAEGLVRWLEAEAPSDALKHLAEIPLAEGVQRAWFGENPAPLPNRQPARPEDIELIRRVEASGVTEGTRRSDMFKAWNSAFVGPDPCKHFYLKDAPGQIYVYDPADGERWPRFRFLPNRTTPIGLVTNEYGFRGPPVPVARQPKTIRIAFIGASTTVSSHNFLYSYPEHVGYWLNRWAAAKKLDLRFEVLNAGRESIASPDIAAIMKNEVAPLSPDLVVYYEGANQFFLQTIVPDMPPPQPSLRIKPQPEPGLLHRVLVDLGYTFALARRLENFLAQYGSAPGEKSGDARGDATARAITEGREWPKPDYKVVWPKGLDEKDPDIARVDLPVNLATILADLGRIDATARKAGGELAIASYKWLVSDGMVLDPARHRLILEYLNYGYAPFRYRDLERLALFQNRVLEKFARLRGIDFLDVARLMPSDPDLFVDAIHGTPEGERLRAWIVLQLLVPVIDRHLADGTWPKKSFPDAPPLQPYAPRVVTFDCRNKSG</sequence>
<keyword evidence="2" id="KW-1185">Reference proteome</keyword>
<dbReference type="EMBL" id="JAJISD010000009">
    <property type="protein sequence ID" value="MCC8431264.1"/>
    <property type="molecule type" value="Genomic_DNA"/>
</dbReference>
<dbReference type="RefSeq" id="WP_230552498.1">
    <property type="nucleotide sequence ID" value="NZ_JAJISD010000009.1"/>
</dbReference>
<gene>
    <name evidence="1" type="ORF">LJ725_20000</name>
</gene>
<name>A0ABS8KYV2_9HYPH</name>
<protein>
    <recommendedName>
        <fullName evidence="3">SGNH/GDSL hydrolase family protein</fullName>
    </recommendedName>
</protein>
<reference evidence="1 2" key="1">
    <citation type="submission" date="2021-11" db="EMBL/GenBank/DDBJ databases">
        <authorList>
            <person name="Lee D.-H."/>
            <person name="Kim S.-B."/>
        </authorList>
    </citation>
    <scope>NUCLEOTIDE SEQUENCE [LARGE SCALE GENOMIC DNA]</scope>
    <source>
        <strain evidence="1 2">KCTC 52223</strain>
    </source>
</reference>
<evidence type="ECO:0000313" key="1">
    <source>
        <dbReference type="EMBL" id="MCC8431264.1"/>
    </source>
</evidence>
<comment type="caution">
    <text evidence="1">The sequence shown here is derived from an EMBL/GenBank/DDBJ whole genome shotgun (WGS) entry which is preliminary data.</text>
</comment>
<accession>A0ABS8KYV2</accession>
<dbReference type="Proteomes" id="UP001198862">
    <property type="component" value="Unassembled WGS sequence"/>
</dbReference>
<organism evidence="1 2">
    <name type="scientific">Reyranella aquatilis</name>
    <dbReference type="NCBI Taxonomy" id="2035356"/>
    <lineage>
        <taxon>Bacteria</taxon>
        <taxon>Pseudomonadati</taxon>
        <taxon>Pseudomonadota</taxon>
        <taxon>Alphaproteobacteria</taxon>
        <taxon>Hyphomicrobiales</taxon>
        <taxon>Reyranellaceae</taxon>
        <taxon>Reyranella</taxon>
    </lineage>
</organism>